<keyword evidence="2" id="KW-1185">Reference proteome</keyword>
<organism evidence="1 2">
    <name type="scientific">Stanieria cyanosphaera (strain ATCC 29371 / PCC 7437)</name>
    <dbReference type="NCBI Taxonomy" id="111780"/>
    <lineage>
        <taxon>Bacteria</taxon>
        <taxon>Bacillati</taxon>
        <taxon>Cyanobacteriota</taxon>
        <taxon>Cyanophyceae</taxon>
        <taxon>Pleurocapsales</taxon>
        <taxon>Dermocarpellaceae</taxon>
        <taxon>Stanieria</taxon>
    </lineage>
</organism>
<dbReference type="SUPFAM" id="SSF101756">
    <property type="entry name" value="Hypothetical protein YgiW"/>
    <property type="match status" value="1"/>
</dbReference>
<dbReference type="RefSeq" id="WP_015192916.1">
    <property type="nucleotide sequence ID" value="NC_019748.1"/>
</dbReference>
<dbReference type="EMBL" id="CP003653">
    <property type="protein sequence ID" value="AFZ35245.1"/>
    <property type="molecule type" value="Genomic_DNA"/>
</dbReference>
<dbReference type="Proteomes" id="UP000010473">
    <property type="component" value="Chromosome"/>
</dbReference>
<gene>
    <name evidence="1" type="ordered locus">Sta7437_1683</name>
</gene>
<accession>K9XRK4</accession>
<protein>
    <recommendedName>
        <fullName evidence="3">Nucleic acid binding OB-fold tRNA/helicase-type</fullName>
    </recommendedName>
</protein>
<proteinExistence type="predicted"/>
<dbReference type="HOGENOM" id="CLU_103725_2_0_3"/>
<dbReference type="PROSITE" id="PS51257">
    <property type="entry name" value="PROKAR_LIPOPROTEIN"/>
    <property type="match status" value="1"/>
</dbReference>
<evidence type="ECO:0008006" key="3">
    <source>
        <dbReference type="Google" id="ProtNLM"/>
    </source>
</evidence>
<dbReference type="Gene3D" id="2.40.50.200">
    <property type="entry name" value="Bacterial OB-fold"/>
    <property type="match status" value="1"/>
</dbReference>
<evidence type="ECO:0000313" key="1">
    <source>
        <dbReference type="EMBL" id="AFZ35245.1"/>
    </source>
</evidence>
<dbReference type="eggNOG" id="ENOG50331RY">
    <property type="taxonomic scope" value="Bacteria"/>
</dbReference>
<dbReference type="OrthoDB" id="495371at2"/>
<dbReference type="STRING" id="111780.Sta7437_1683"/>
<evidence type="ECO:0000313" key="2">
    <source>
        <dbReference type="Proteomes" id="UP000010473"/>
    </source>
</evidence>
<sequence length="127" mass="14192">MLLLNREIQTFYLNRLLIVGMFLTTGFGLGSCQQLTQTPVAIAKIAQKQTGAKVYLQGKVLKQAPFLDSGAYQLQDASGSVWVVTNYNLPQPGEQILIQGEIQSDMIFIAQQTLKEIYIVELKQLEK</sequence>
<dbReference type="KEGG" id="scs:Sta7437_1683"/>
<reference evidence="2" key="1">
    <citation type="journal article" date="2013" name="Proc. Natl. Acad. Sci. U.S.A.">
        <title>Improving the coverage of the cyanobacterial phylum using diversity-driven genome sequencing.</title>
        <authorList>
            <person name="Shih P.M."/>
            <person name="Wu D."/>
            <person name="Latifi A."/>
            <person name="Axen S.D."/>
            <person name="Fewer D.P."/>
            <person name="Talla E."/>
            <person name="Calteau A."/>
            <person name="Cai F."/>
            <person name="Tandeau de Marsac N."/>
            <person name="Rippka R."/>
            <person name="Herdman M."/>
            <person name="Sivonen K."/>
            <person name="Coursin T."/>
            <person name="Laurent T."/>
            <person name="Goodwin L."/>
            <person name="Nolan M."/>
            <person name="Davenport K.W."/>
            <person name="Han C.S."/>
            <person name="Rubin E.M."/>
            <person name="Eisen J.A."/>
            <person name="Woyke T."/>
            <person name="Gugger M."/>
            <person name="Kerfeld C.A."/>
        </authorList>
    </citation>
    <scope>NUCLEOTIDE SEQUENCE [LARGE SCALE GENOMIC DNA]</scope>
    <source>
        <strain evidence="2">ATCC 29371 / PCC 7437</strain>
    </source>
</reference>
<dbReference type="InterPro" id="IPR036700">
    <property type="entry name" value="BOBF_sf"/>
</dbReference>
<name>K9XRK4_STAC7</name>
<dbReference type="AlphaFoldDB" id="K9XRK4"/>